<dbReference type="EC" id="5.3.1.24" evidence="3"/>
<protein>
    <recommendedName>
        <fullName evidence="3">phosphoribosylanthranilate isomerase</fullName>
        <ecNumber evidence="3">5.3.1.24</ecNumber>
    </recommendedName>
</protein>
<evidence type="ECO:0000256" key="2">
    <source>
        <dbReference type="ARBA" id="ARBA00007571"/>
    </source>
</evidence>
<dbReference type="SUPFAM" id="SSF51366">
    <property type="entry name" value="Ribulose-phoshate binding barrel"/>
    <property type="match status" value="1"/>
</dbReference>
<accession>A0A7S0CCV9</accession>
<dbReference type="Pfam" id="PF00697">
    <property type="entry name" value="PRAI"/>
    <property type="match status" value="1"/>
</dbReference>
<dbReference type="GO" id="GO:0004640">
    <property type="term" value="F:phosphoribosylanthranilate isomerase activity"/>
    <property type="evidence" value="ECO:0007669"/>
    <property type="project" value="UniProtKB-EC"/>
</dbReference>
<keyword evidence="4" id="KW-0028">Amino-acid biosynthesis</keyword>
<comment type="similarity">
    <text evidence="2">Belongs to the TrpF family.</text>
</comment>
<sequence length="140" mass="14379">MEACSACGVPAIRVVHIEASTDGEDNGKTSQERADAIINSLTGDPVAILLDTSVKGVQGGTGVTFDWDVATNLQNSGLPVLVAGGLNAQNVQKVVTDVRPWGVDVSSGVEGDKVGKKDVDAVDKFVKGARSAALEAQKGF</sequence>
<evidence type="ECO:0000256" key="6">
    <source>
        <dbReference type="ARBA" id="ARBA00023141"/>
    </source>
</evidence>
<evidence type="ECO:0000256" key="5">
    <source>
        <dbReference type="ARBA" id="ARBA00022822"/>
    </source>
</evidence>
<dbReference type="InterPro" id="IPR044643">
    <property type="entry name" value="TrpF_fam"/>
</dbReference>
<proteinExistence type="inferred from homology"/>
<dbReference type="Gene3D" id="3.20.20.70">
    <property type="entry name" value="Aldolase class I"/>
    <property type="match status" value="1"/>
</dbReference>
<feature type="domain" description="N-(5'phosphoribosyl) anthranilate isomerase (PRAI)" evidence="8">
    <location>
        <begin position="46"/>
        <end position="127"/>
    </location>
</feature>
<dbReference type="EMBL" id="HBEL01032617">
    <property type="protein sequence ID" value="CAD8419139.1"/>
    <property type="molecule type" value="Transcribed_RNA"/>
</dbReference>
<dbReference type="InterPro" id="IPR001240">
    <property type="entry name" value="PRAI_dom"/>
</dbReference>
<comment type="pathway">
    <text evidence="1">Amino-acid biosynthesis; L-tryptophan biosynthesis; L-tryptophan from chorismate: step 3/5.</text>
</comment>
<dbReference type="PANTHER" id="PTHR42894:SF1">
    <property type="entry name" value="N-(5'-PHOSPHORIBOSYL)ANTHRANILATE ISOMERASE"/>
    <property type="match status" value="1"/>
</dbReference>
<keyword evidence="5" id="KW-0822">Tryptophan biosynthesis</keyword>
<dbReference type="InterPro" id="IPR011060">
    <property type="entry name" value="RibuloseP-bd_barrel"/>
</dbReference>
<evidence type="ECO:0000256" key="1">
    <source>
        <dbReference type="ARBA" id="ARBA00004664"/>
    </source>
</evidence>
<reference evidence="9" key="1">
    <citation type="submission" date="2021-01" db="EMBL/GenBank/DDBJ databases">
        <authorList>
            <person name="Corre E."/>
            <person name="Pelletier E."/>
            <person name="Niang G."/>
            <person name="Scheremetjew M."/>
            <person name="Finn R."/>
            <person name="Kale V."/>
            <person name="Holt S."/>
            <person name="Cochrane G."/>
            <person name="Meng A."/>
            <person name="Brown T."/>
            <person name="Cohen L."/>
        </authorList>
    </citation>
    <scope>NUCLEOTIDE SEQUENCE</scope>
    <source>
        <strain evidence="9">CCAP1064/1</strain>
    </source>
</reference>
<evidence type="ECO:0000256" key="7">
    <source>
        <dbReference type="ARBA" id="ARBA00023235"/>
    </source>
</evidence>
<keyword evidence="6" id="KW-0057">Aromatic amino acid biosynthesis</keyword>
<dbReference type="GO" id="GO:0000162">
    <property type="term" value="P:L-tryptophan biosynthetic process"/>
    <property type="evidence" value="ECO:0007669"/>
    <property type="project" value="UniProtKB-UniPathway"/>
</dbReference>
<name>A0A7S0CCV9_9STRA</name>
<evidence type="ECO:0000313" key="9">
    <source>
        <dbReference type="EMBL" id="CAD8419139.1"/>
    </source>
</evidence>
<evidence type="ECO:0000259" key="8">
    <source>
        <dbReference type="Pfam" id="PF00697"/>
    </source>
</evidence>
<evidence type="ECO:0000256" key="4">
    <source>
        <dbReference type="ARBA" id="ARBA00022605"/>
    </source>
</evidence>
<organism evidence="9">
    <name type="scientific">Proboscia inermis</name>
    <dbReference type="NCBI Taxonomy" id="420281"/>
    <lineage>
        <taxon>Eukaryota</taxon>
        <taxon>Sar</taxon>
        <taxon>Stramenopiles</taxon>
        <taxon>Ochrophyta</taxon>
        <taxon>Bacillariophyta</taxon>
        <taxon>Coscinodiscophyceae</taxon>
        <taxon>Rhizosoleniophycidae</taxon>
        <taxon>Rhizosoleniales</taxon>
        <taxon>Rhizosoleniaceae</taxon>
        <taxon>Proboscia</taxon>
    </lineage>
</organism>
<gene>
    <name evidence="9" type="ORF">PINE0816_LOCUS15274</name>
</gene>
<dbReference type="PANTHER" id="PTHR42894">
    <property type="entry name" value="N-(5'-PHOSPHORIBOSYL)ANTHRANILATE ISOMERASE"/>
    <property type="match status" value="1"/>
</dbReference>
<evidence type="ECO:0000256" key="3">
    <source>
        <dbReference type="ARBA" id="ARBA00012572"/>
    </source>
</evidence>
<dbReference type="UniPathway" id="UPA00035">
    <property type="reaction ID" value="UER00042"/>
</dbReference>
<keyword evidence="7" id="KW-0413">Isomerase</keyword>
<dbReference type="AlphaFoldDB" id="A0A7S0CCV9"/>
<dbReference type="InterPro" id="IPR013785">
    <property type="entry name" value="Aldolase_TIM"/>
</dbReference>